<evidence type="ECO:0000313" key="2">
    <source>
        <dbReference type="Proteomes" id="UP000406735"/>
    </source>
</evidence>
<dbReference type="RefSeq" id="WP_153080455.1">
    <property type="nucleotide sequence ID" value="NZ_VZAU01000087.1"/>
</dbReference>
<evidence type="ECO:0000313" key="1">
    <source>
        <dbReference type="EMBL" id="MQN10297.1"/>
    </source>
</evidence>
<accession>A0A6A7VVG2</accession>
<dbReference type="AlphaFoldDB" id="A0A6A7VVG2"/>
<name>A0A6A7VVG2_9BACT</name>
<gene>
    <name evidence="1" type="ORF">F7D97_10305</name>
</gene>
<organism evidence="1 2">
    <name type="scientific">Segatella copri</name>
    <dbReference type="NCBI Taxonomy" id="165179"/>
    <lineage>
        <taxon>Bacteria</taxon>
        <taxon>Pseudomonadati</taxon>
        <taxon>Bacteroidota</taxon>
        <taxon>Bacteroidia</taxon>
        <taxon>Bacteroidales</taxon>
        <taxon>Prevotellaceae</taxon>
        <taxon>Segatella</taxon>
    </lineage>
</organism>
<reference evidence="1 2" key="1">
    <citation type="submission" date="2019-09" db="EMBL/GenBank/DDBJ databases">
        <title>Distinct polysaccharide growth profiles of human intestinal Prevotella copri isolates.</title>
        <authorList>
            <person name="Fehlner-Peach H."/>
            <person name="Magnabosco C."/>
            <person name="Raghavan V."/>
            <person name="Scher J.U."/>
            <person name="Tett A."/>
            <person name="Cox L.M."/>
            <person name="Gottsegen C."/>
            <person name="Watters A."/>
            <person name="Wiltshire- Gordon J.D."/>
            <person name="Segata N."/>
            <person name="Bonneau R."/>
            <person name="Littman D.R."/>
        </authorList>
    </citation>
    <scope>NUCLEOTIDE SEQUENCE [LARGE SCALE GENOMIC DNA]</scope>
    <source>
        <strain evidence="2">iK21513</strain>
    </source>
</reference>
<protein>
    <submittedName>
        <fullName evidence="1">Uncharacterized protein</fullName>
    </submittedName>
</protein>
<sequence length="180" mass="21265">MLYEAKQGTKACEYIKSILDAEFEEHQAYMKRVEEAVGFKFEKYQGYQPNRTLTREYEITAIWVLSERYDTLDKKVWKKVDSVKLEDGYYIAIAPNKRSKQGKAIAAVLTSYKSFTHHFKILKELNIEVPHVSRFSITQLLRHKDRIFVYFDDSIRAEKQNPDFVEITIGEYEDFINGKD</sequence>
<dbReference type="EMBL" id="VZCY01000087">
    <property type="protein sequence ID" value="MQN10297.1"/>
    <property type="molecule type" value="Genomic_DNA"/>
</dbReference>
<dbReference type="Proteomes" id="UP000406735">
    <property type="component" value="Unassembled WGS sequence"/>
</dbReference>
<comment type="caution">
    <text evidence="1">The sequence shown here is derived from an EMBL/GenBank/DDBJ whole genome shotgun (WGS) entry which is preliminary data.</text>
</comment>
<proteinExistence type="predicted"/>